<comment type="caution">
    <text evidence="9">The sequence shown here is derived from an EMBL/GenBank/DDBJ whole genome shotgun (WGS) entry which is preliminary data.</text>
</comment>
<dbReference type="EC" id="2.3.2.26" evidence="3"/>
<evidence type="ECO:0000256" key="2">
    <source>
        <dbReference type="ARBA" id="ARBA00006331"/>
    </source>
</evidence>
<evidence type="ECO:0000259" key="8">
    <source>
        <dbReference type="PROSITE" id="PS50237"/>
    </source>
</evidence>
<name>A0AAE0B1B6_9ROSI</name>
<organism evidence="9 10">
    <name type="scientific">Dipteronia sinensis</name>
    <dbReference type="NCBI Taxonomy" id="43782"/>
    <lineage>
        <taxon>Eukaryota</taxon>
        <taxon>Viridiplantae</taxon>
        <taxon>Streptophyta</taxon>
        <taxon>Embryophyta</taxon>
        <taxon>Tracheophyta</taxon>
        <taxon>Spermatophyta</taxon>
        <taxon>Magnoliopsida</taxon>
        <taxon>eudicotyledons</taxon>
        <taxon>Gunneridae</taxon>
        <taxon>Pentapetalae</taxon>
        <taxon>rosids</taxon>
        <taxon>malvids</taxon>
        <taxon>Sapindales</taxon>
        <taxon>Sapindaceae</taxon>
        <taxon>Hippocastanoideae</taxon>
        <taxon>Acereae</taxon>
        <taxon>Dipteronia</taxon>
    </lineage>
</organism>
<sequence>MGNRGQKRLEMAVDLPDDKRACSSLDFRPSSSGSSVQTHLNSTNSTPETLHNDMDTSSSASASSRSEGEPEKDSGYGSCDSDDADPRHSGLREYQRRRSSGDHGKLRSILVSLNDEGDPSRQLVALTELCEVLSFGTEDSLSSMMVDSLSPVLVKLARYENNPDIMLLAIRGITYLCDVFPRSSGLLVRHDAVPALCQRLMAIEYLDVAEQCLQALEKISRDQPLACLQAGAIMAVLTYIDFFSMSIQRVALSTVVNICKKLPSECPSPFMEAVPILCNLLQNEDQQLVESVATCLIKIVERVSQSSEMLDELCRHGLICQATHLVNLNTRTSLSQPVYNGLIGLLGKISSGSIVAFKTLYELNISSIIKDILSTYDLSHGMSSPLIVDGHCNQVHEVLKLLNELLPTSSGDQSVQMVLEKQSFLVDHPDLLQKFGMDILPMLIKVVNSGANIFVCYGCLSVIKKLLYLSKSDMLVELLKSANIPSFLAGVFTRKDYHVLILALEIAEIILQKLSDTFLNSFVKEGVFFAIDALLTPEKCSQSLFPVFSGIHPCSNSSQKSSGREVLRCLCYAFDTDLSSSAPEPGTCKHDKDSVHNLAKRIRINYFSPELFDSEKGLTDILQNLRTSSAALCGLMGMCTSNDALAPNEEKFYCLLHQIMEKLNGSEPISTFEFIESGIVKSLVNYLSNGLYLRDDMELPGAYSILYAVEKRFEVLARLFLASSDITSQDMSLSILVRKLQSALSSLENFPVILSHAFKYRNSFATVPYGRCTNHPSLRVRFMRGDGETCLCNFSEDHVTVDPFSSLDSIEGFLWPKVSFKGSEDAGSSAQAMDHMNSQPLHLPSEANTVQGERPPESMSTELPPVMHDSMSTDLPEIQGGVVNVSALASEIAVTLRQYNPGDVQPLPENHAGRSNERAPSKLVFFLEGQKLDRTLTLYQAILQQQIKADNEILTGARVWSQVYTITYRRAIASEYDDPQGCHHLDQQSHVLDKLEANYASFFSGMFACELSSDVDKSSPIYDILFLLKCLEGVNRFTFHLTSHERILAFSEGRIGNLDDLRVGIRRLQQNDFVCNKLTEKLEQQMRDSSAVSIGGMPSWCNQLMASCPFLFSFEAKCKYFRLAAFGSRQIQPHTPHHNNPGASSDRRSATGGVPRKKFLVCRDRILESAAEMMEQHARSKALLEVEYNEEVGTGLGPTLEFYTLVSHEFQKSGFGMWRDDHSSFSIKGSLRAEDSDIVVSPFGLFPHPWSCAINTSDGVQLSDISKKFVLLGQVVAKSLQDGRVLDLPFSKAFYKLILGKELTLYDIQSFAPELGRTLLEFQALVNRKKYWESTNGETSANRPDSSFRNTRVEDLYLDFTLPGYPEYVLASGTDHNMVNMNNLEDYVALVVDATIHTGIYKQVEAFKSGFCQVFSIKHLQNFTEEELERLLCGERDIWTFNDLLDHIKFDHGYTASSPPIVSLLEIIQEFDNEQRRAFLQFVTGAPRLPPGGLASLNPKLTIVRKHCSNCVDADLPSVMTCANYLKLPPYSSKERMKEKLLYAITEGQGSFHLS</sequence>
<dbReference type="PANTHER" id="PTHR45670:SF10">
    <property type="entry name" value="E3 UBIQUITIN-PROTEIN LIGASE UPL4"/>
    <property type="match status" value="1"/>
</dbReference>
<gene>
    <name evidence="9" type="ORF">Dsin_007522</name>
</gene>
<keyword evidence="10" id="KW-1185">Reference proteome</keyword>
<dbReference type="Gene3D" id="3.30.2410.10">
    <property type="entry name" value="Hect, E3 ligase catalytic domain"/>
    <property type="match status" value="1"/>
</dbReference>
<dbReference type="SMART" id="SM00119">
    <property type="entry name" value="HECTc"/>
    <property type="match status" value="1"/>
</dbReference>
<dbReference type="Pfam" id="PF00632">
    <property type="entry name" value="HECT"/>
    <property type="match status" value="1"/>
</dbReference>
<feature type="region of interest" description="Disordered" evidence="7">
    <location>
        <begin position="839"/>
        <end position="859"/>
    </location>
</feature>
<evidence type="ECO:0000256" key="1">
    <source>
        <dbReference type="ARBA" id="ARBA00000885"/>
    </source>
</evidence>
<feature type="compositionally biased region" description="Polar residues" evidence="7">
    <location>
        <begin position="29"/>
        <end position="49"/>
    </location>
</feature>
<dbReference type="InterPro" id="IPR000569">
    <property type="entry name" value="HECT_dom"/>
</dbReference>
<dbReference type="GO" id="GO:0061630">
    <property type="term" value="F:ubiquitin protein ligase activity"/>
    <property type="evidence" value="ECO:0007669"/>
    <property type="project" value="UniProtKB-EC"/>
</dbReference>
<feature type="region of interest" description="Disordered" evidence="7">
    <location>
        <begin position="1"/>
        <end position="100"/>
    </location>
</feature>
<dbReference type="PROSITE" id="PS50237">
    <property type="entry name" value="HECT"/>
    <property type="match status" value="1"/>
</dbReference>
<dbReference type="PANTHER" id="PTHR45670">
    <property type="entry name" value="E3 UBIQUITIN-PROTEIN LIGASE TRIP12"/>
    <property type="match status" value="1"/>
</dbReference>
<comment type="catalytic activity">
    <reaction evidence="1">
        <text>S-ubiquitinyl-[E2 ubiquitin-conjugating enzyme]-L-cysteine + [acceptor protein]-L-lysine = [E2 ubiquitin-conjugating enzyme]-L-cysteine + N(6)-ubiquitinyl-[acceptor protein]-L-lysine.</text>
        <dbReference type="EC" id="2.3.2.26"/>
    </reaction>
</comment>
<dbReference type="InterPro" id="IPR057948">
    <property type="entry name" value="TPR_TRIP12_N"/>
</dbReference>
<reference evidence="9" key="1">
    <citation type="journal article" date="2023" name="Plant J.">
        <title>Genome sequences and population genomics provide insights into the demographic history, inbreeding, and mutation load of two 'living fossil' tree species of Dipteronia.</title>
        <authorList>
            <person name="Feng Y."/>
            <person name="Comes H.P."/>
            <person name="Chen J."/>
            <person name="Zhu S."/>
            <person name="Lu R."/>
            <person name="Zhang X."/>
            <person name="Li P."/>
            <person name="Qiu J."/>
            <person name="Olsen K.M."/>
            <person name="Qiu Y."/>
        </authorList>
    </citation>
    <scope>NUCLEOTIDE SEQUENCE</scope>
    <source>
        <strain evidence="9">NBL</strain>
    </source>
</reference>
<feature type="active site" description="Glycyl thioester intermediate" evidence="6">
    <location>
        <position position="1522"/>
    </location>
</feature>
<protein>
    <recommendedName>
        <fullName evidence="3">HECT-type E3 ubiquitin transferase</fullName>
        <ecNumber evidence="3">2.3.2.26</ecNumber>
    </recommendedName>
</protein>
<dbReference type="Pfam" id="PF25579">
    <property type="entry name" value="TPR_TRIP12_N"/>
    <property type="match status" value="1"/>
</dbReference>
<dbReference type="Gene3D" id="3.90.1750.10">
    <property type="entry name" value="Hect, E3 ligase catalytic domains"/>
    <property type="match status" value="1"/>
</dbReference>
<feature type="compositionally biased region" description="Basic and acidic residues" evidence="7">
    <location>
        <begin position="7"/>
        <end position="21"/>
    </location>
</feature>
<evidence type="ECO:0000313" key="10">
    <source>
        <dbReference type="Proteomes" id="UP001281410"/>
    </source>
</evidence>
<dbReference type="GO" id="GO:0000209">
    <property type="term" value="P:protein polyubiquitination"/>
    <property type="evidence" value="ECO:0007669"/>
    <property type="project" value="TreeGrafter"/>
</dbReference>
<accession>A0AAE0B1B6</accession>
<dbReference type="FunFam" id="3.30.2410.10:FF:000007">
    <property type="entry name" value="Putative E3 ubiquitin-protein ligase HECTD1"/>
    <property type="match status" value="1"/>
</dbReference>
<dbReference type="Proteomes" id="UP001281410">
    <property type="component" value="Unassembled WGS sequence"/>
</dbReference>
<evidence type="ECO:0000256" key="6">
    <source>
        <dbReference type="PROSITE-ProRule" id="PRU00104"/>
    </source>
</evidence>
<evidence type="ECO:0000256" key="4">
    <source>
        <dbReference type="ARBA" id="ARBA00022679"/>
    </source>
</evidence>
<dbReference type="GO" id="GO:0043161">
    <property type="term" value="P:proteasome-mediated ubiquitin-dependent protein catabolic process"/>
    <property type="evidence" value="ECO:0007669"/>
    <property type="project" value="TreeGrafter"/>
</dbReference>
<proteinExistence type="inferred from homology"/>
<dbReference type="Gene3D" id="1.25.10.10">
    <property type="entry name" value="Leucine-rich Repeat Variant"/>
    <property type="match status" value="1"/>
</dbReference>
<evidence type="ECO:0000256" key="3">
    <source>
        <dbReference type="ARBA" id="ARBA00012485"/>
    </source>
</evidence>
<evidence type="ECO:0000313" key="9">
    <source>
        <dbReference type="EMBL" id="KAK3227660.1"/>
    </source>
</evidence>
<dbReference type="InterPro" id="IPR011989">
    <property type="entry name" value="ARM-like"/>
</dbReference>
<feature type="compositionally biased region" description="Polar residues" evidence="7">
    <location>
        <begin position="839"/>
        <end position="851"/>
    </location>
</feature>
<dbReference type="InterPro" id="IPR035983">
    <property type="entry name" value="Hect_E3_ubiquitin_ligase"/>
</dbReference>
<keyword evidence="5 6" id="KW-0833">Ubl conjugation pathway</keyword>
<dbReference type="SUPFAM" id="SSF56204">
    <property type="entry name" value="Hect, E3 ligase catalytic domain"/>
    <property type="match status" value="1"/>
</dbReference>
<dbReference type="InterPro" id="IPR016024">
    <property type="entry name" value="ARM-type_fold"/>
</dbReference>
<dbReference type="SUPFAM" id="SSF48371">
    <property type="entry name" value="ARM repeat"/>
    <property type="match status" value="1"/>
</dbReference>
<comment type="similarity">
    <text evidence="2">Belongs to the UPL family. K-HECT subfamily.</text>
</comment>
<feature type="domain" description="HECT" evidence="8">
    <location>
        <begin position="1174"/>
        <end position="1555"/>
    </location>
</feature>
<dbReference type="InterPro" id="IPR045322">
    <property type="entry name" value="HECTD1/TRIP12-like"/>
</dbReference>
<feature type="compositionally biased region" description="Basic and acidic residues" evidence="7">
    <location>
        <begin position="84"/>
        <end position="100"/>
    </location>
</feature>
<evidence type="ECO:0000256" key="7">
    <source>
        <dbReference type="SAM" id="MobiDB-lite"/>
    </source>
</evidence>
<evidence type="ECO:0000256" key="5">
    <source>
        <dbReference type="ARBA" id="ARBA00022786"/>
    </source>
</evidence>
<keyword evidence="4" id="KW-0808">Transferase</keyword>
<dbReference type="CDD" id="cd00078">
    <property type="entry name" value="HECTc"/>
    <property type="match status" value="1"/>
</dbReference>
<dbReference type="EMBL" id="JANJYJ010000002">
    <property type="protein sequence ID" value="KAK3227660.1"/>
    <property type="molecule type" value="Genomic_DNA"/>
</dbReference>
<feature type="region of interest" description="Disordered" evidence="7">
    <location>
        <begin position="1131"/>
        <end position="1152"/>
    </location>
</feature>